<keyword evidence="5" id="KW-1185">Reference proteome</keyword>
<name>A0A8H4RLK0_9HELO</name>
<keyword evidence="2" id="KW-0521">NADP</keyword>
<dbReference type="Pfam" id="PF00106">
    <property type="entry name" value="adh_short"/>
    <property type="match status" value="1"/>
</dbReference>
<dbReference type="GO" id="GO:0016491">
    <property type="term" value="F:oxidoreductase activity"/>
    <property type="evidence" value="ECO:0007669"/>
    <property type="project" value="UniProtKB-KW"/>
</dbReference>
<dbReference type="PANTHER" id="PTHR43618:SF18">
    <property type="entry name" value="SHORT CHAIN DEHYDROGENASE_REDUCTASE FAMILY (AFU_ORTHOLOGUE AFUA_5G12480)"/>
    <property type="match status" value="1"/>
</dbReference>
<dbReference type="InterPro" id="IPR002347">
    <property type="entry name" value="SDR_fam"/>
</dbReference>
<evidence type="ECO:0000313" key="4">
    <source>
        <dbReference type="EMBL" id="KAF4632237.1"/>
    </source>
</evidence>
<dbReference type="InterPro" id="IPR036291">
    <property type="entry name" value="NAD(P)-bd_dom_sf"/>
</dbReference>
<organism evidence="4 5">
    <name type="scientific">Cudoniella acicularis</name>
    <dbReference type="NCBI Taxonomy" id="354080"/>
    <lineage>
        <taxon>Eukaryota</taxon>
        <taxon>Fungi</taxon>
        <taxon>Dikarya</taxon>
        <taxon>Ascomycota</taxon>
        <taxon>Pezizomycotina</taxon>
        <taxon>Leotiomycetes</taxon>
        <taxon>Helotiales</taxon>
        <taxon>Tricladiaceae</taxon>
        <taxon>Cudoniella</taxon>
    </lineage>
</organism>
<dbReference type="Gene3D" id="3.40.50.720">
    <property type="entry name" value="NAD(P)-binding Rossmann-like Domain"/>
    <property type="match status" value="1"/>
</dbReference>
<protein>
    <submittedName>
        <fullName evidence="4">Uncharacterized protein</fullName>
    </submittedName>
</protein>
<gene>
    <name evidence="4" type="ORF">G7Y89_g5898</name>
</gene>
<keyword evidence="3" id="KW-0560">Oxidoreductase</keyword>
<dbReference type="Proteomes" id="UP000566819">
    <property type="component" value="Unassembled WGS sequence"/>
</dbReference>
<sequence length="169" mass="17819">MDASELFSVKGLVAVITGGGSGLGLIMAKALEANGAAKVFIAGRNMEKLEKAAKQGIHGNIIPVQCDVTSKDSLVALAAKIKEDVGYVNPNAGCASAGQLLFDISPASPLPEISSFLLSRPWEAYTEQFNVHVTATLYTCVAFLELLDAGNKKGNISWSTSPPFLFPLY</sequence>
<proteinExistence type="inferred from homology"/>
<comment type="similarity">
    <text evidence="1">Belongs to the short-chain dehydrogenases/reductases (SDR) family.</text>
</comment>
<dbReference type="SUPFAM" id="SSF51735">
    <property type="entry name" value="NAD(P)-binding Rossmann-fold domains"/>
    <property type="match status" value="1"/>
</dbReference>
<dbReference type="OrthoDB" id="2898618at2759"/>
<dbReference type="EMBL" id="JAAMPI010000365">
    <property type="protein sequence ID" value="KAF4632237.1"/>
    <property type="molecule type" value="Genomic_DNA"/>
</dbReference>
<evidence type="ECO:0000313" key="5">
    <source>
        <dbReference type="Proteomes" id="UP000566819"/>
    </source>
</evidence>
<evidence type="ECO:0000256" key="1">
    <source>
        <dbReference type="ARBA" id="ARBA00006484"/>
    </source>
</evidence>
<comment type="caution">
    <text evidence="4">The sequence shown here is derived from an EMBL/GenBank/DDBJ whole genome shotgun (WGS) entry which is preliminary data.</text>
</comment>
<dbReference type="AlphaFoldDB" id="A0A8H4RLK0"/>
<dbReference type="CDD" id="cd05233">
    <property type="entry name" value="SDR_c"/>
    <property type="match status" value="1"/>
</dbReference>
<dbReference type="InterPro" id="IPR052178">
    <property type="entry name" value="Sec_Metab_Biosynth_SDR"/>
</dbReference>
<evidence type="ECO:0000256" key="2">
    <source>
        <dbReference type="ARBA" id="ARBA00022857"/>
    </source>
</evidence>
<accession>A0A8H4RLK0</accession>
<dbReference type="PANTHER" id="PTHR43618">
    <property type="entry name" value="7-ALPHA-HYDROXYSTEROID DEHYDROGENASE"/>
    <property type="match status" value="1"/>
</dbReference>
<evidence type="ECO:0000256" key="3">
    <source>
        <dbReference type="ARBA" id="ARBA00023002"/>
    </source>
</evidence>
<reference evidence="4 5" key="1">
    <citation type="submission" date="2020-03" db="EMBL/GenBank/DDBJ databases">
        <title>Draft Genome Sequence of Cudoniella acicularis.</title>
        <authorList>
            <person name="Buettner E."/>
            <person name="Kellner H."/>
        </authorList>
    </citation>
    <scope>NUCLEOTIDE SEQUENCE [LARGE SCALE GENOMIC DNA]</scope>
    <source>
        <strain evidence="4 5">DSM 108380</strain>
    </source>
</reference>